<evidence type="ECO:0000256" key="1">
    <source>
        <dbReference type="ARBA" id="ARBA00001917"/>
    </source>
</evidence>
<dbReference type="InterPro" id="IPR013785">
    <property type="entry name" value="Aldolase_TIM"/>
</dbReference>
<accession>A0A1U7DBJ3</accession>
<organism evidence="6 7">
    <name type="scientific">Salipiger profundus</name>
    <dbReference type="NCBI Taxonomy" id="1229727"/>
    <lineage>
        <taxon>Bacteria</taxon>
        <taxon>Pseudomonadati</taxon>
        <taxon>Pseudomonadota</taxon>
        <taxon>Alphaproteobacteria</taxon>
        <taxon>Rhodobacterales</taxon>
        <taxon>Roseobacteraceae</taxon>
        <taxon>Salipiger</taxon>
    </lineage>
</organism>
<dbReference type="PANTHER" id="PTHR22893:SF91">
    <property type="entry name" value="NADPH DEHYDROGENASE 2-RELATED"/>
    <property type="match status" value="1"/>
</dbReference>
<protein>
    <submittedName>
        <fullName evidence="6">N-ethylmaleimide reductase</fullName>
    </submittedName>
</protein>
<dbReference type="PANTHER" id="PTHR22893">
    <property type="entry name" value="NADH OXIDOREDUCTASE-RELATED"/>
    <property type="match status" value="1"/>
</dbReference>
<proteinExistence type="inferred from homology"/>
<dbReference type="Gene3D" id="3.20.20.70">
    <property type="entry name" value="Aldolase class I"/>
    <property type="match status" value="1"/>
</dbReference>
<dbReference type="GO" id="GO:0010181">
    <property type="term" value="F:FMN binding"/>
    <property type="evidence" value="ECO:0007669"/>
    <property type="project" value="InterPro"/>
</dbReference>
<sequence length="364" mass="39261">MTEELFTPYTAGTLSLANRVVMAPLTRNRADDETGVVNDLHVEYYRQRAGAGLIITEATQISPVGKGYIQTPGIHSDAQVAAWKRVTDVVHEAGGKIVVQLWHVGRISHTSLQPGGQAPVAPSAIPAGVKTFTQNGFEDTSEPRALTLEEIAATVEDFRKAARRAIEAGFDGVEVHGANGYLIDQFLKTGANQREDDYGGSVENRARFLFEVLDAVTEEVGGGRTGLRLSPFSPANGIDDADPQADFEYIVPRLNAYGLSYLHMIEGATGGSRELEEGQSIDQLRGLFTGPYMANNGYDRDMAITAVKSGSADLVAFGRPFISNPDLVDRLQREAPLNEGDQDTFYGGGAEGYTDYPTLEDEAA</sequence>
<dbReference type="InterPro" id="IPR001155">
    <property type="entry name" value="OxRdtase_FMN_N"/>
</dbReference>
<evidence type="ECO:0000259" key="5">
    <source>
        <dbReference type="Pfam" id="PF00724"/>
    </source>
</evidence>
<comment type="cofactor">
    <cofactor evidence="1">
        <name>FMN</name>
        <dbReference type="ChEBI" id="CHEBI:58210"/>
    </cofactor>
</comment>
<evidence type="ECO:0000256" key="3">
    <source>
        <dbReference type="ARBA" id="ARBA00023002"/>
    </source>
</evidence>
<dbReference type="EMBL" id="CP014796">
    <property type="protein sequence ID" value="APX25547.1"/>
    <property type="molecule type" value="Genomic_DNA"/>
</dbReference>
<dbReference type="AlphaFoldDB" id="A0A1U7DBJ3"/>
<dbReference type="InterPro" id="IPR045247">
    <property type="entry name" value="Oye-like"/>
</dbReference>
<dbReference type="RefSeq" id="WP_076625070.1">
    <property type="nucleotide sequence ID" value="NZ_BMEW01000002.1"/>
</dbReference>
<gene>
    <name evidence="6" type="ORF">Ga0080559_TMP4751</name>
</gene>
<evidence type="ECO:0000313" key="6">
    <source>
        <dbReference type="EMBL" id="APX25547.1"/>
    </source>
</evidence>
<dbReference type="Pfam" id="PF00724">
    <property type="entry name" value="Oxidored_FMN"/>
    <property type="match status" value="1"/>
</dbReference>
<dbReference type="CDD" id="cd02933">
    <property type="entry name" value="OYE_like_FMN"/>
    <property type="match status" value="1"/>
</dbReference>
<dbReference type="GO" id="GO:0005829">
    <property type="term" value="C:cytosol"/>
    <property type="evidence" value="ECO:0007669"/>
    <property type="project" value="UniProtKB-ARBA"/>
</dbReference>
<reference evidence="6 7" key="1">
    <citation type="submission" date="2016-03" db="EMBL/GenBank/DDBJ databases">
        <title>Deep-sea bacteria in the southern Pacific.</title>
        <authorList>
            <person name="Tang K."/>
        </authorList>
    </citation>
    <scope>NUCLEOTIDE SEQUENCE [LARGE SCALE GENOMIC DNA]</scope>
    <source>
        <strain evidence="6 7">JLT2016</strain>
    </source>
</reference>
<dbReference type="SUPFAM" id="SSF51395">
    <property type="entry name" value="FMN-linked oxidoreductases"/>
    <property type="match status" value="1"/>
</dbReference>
<dbReference type="NCBIfam" id="NF007899">
    <property type="entry name" value="PRK10605.1"/>
    <property type="match status" value="1"/>
</dbReference>
<feature type="region of interest" description="Disordered" evidence="4">
    <location>
        <begin position="338"/>
        <end position="364"/>
    </location>
</feature>
<evidence type="ECO:0000313" key="7">
    <source>
        <dbReference type="Proteomes" id="UP000186559"/>
    </source>
</evidence>
<feature type="domain" description="NADH:flavin oxidoreductase/NADH oxidase N-terminal" evidence="5">
    <location>
        <begin position="4"/>
        <end position="338"/>
    </location>
</feature>
<dbReference type="Proteomes" id="UP000186559">
    <property type="component" value="Chromosome"/>
</dbReference>
<dbReference type="GO" id="GO:0016628">
    <property type="term" value="F:oxidoreductase activity, acting on the CH-CH group of donors, NAD or NADP as acceptor"/>
    <property type="evidence" value="ECO:0007669"/>
    <property type="project" value="UniProtKB-ARBA"/>
</dbReference>
<evidence type="ECO:0000256" key="2">
    <source>
        <dbReference type="ARBA" id="ARBA00005979"/>
    </source>
</evidence>
<name>A0A1U7DBJ3_9RHOB</name>
<keyword evidence="3" id="KW-0560">Oxidoreductase</keyword>
<evidence type="ECO:0000256" key="4">
    <source>
        <dbReference type="SAM" id="MobiDB-lite"/>
    </source>
</evidence>
<comment type="similarity">
    <text evidence="2">Belongs to the NADH:flavin oxidoreductase/NADH oxidase family.</text>
</comment>
<dbReference type="STRING" id="1229727.Ga0080559_TMP4751"/>
<dbReference type="KEGG" id="tpro:Ga0080559_TMP4751"/>
<dbReference type="FunFam" id="3.20.20.70:FF:000059">
    <property type="entry name" value="N-ethylmaleimide reductase, FMN-linked"/>
    <property type="match status" value="1"/>
</dbReference>
<keyword evidence="7" id="KW-1185">Reference proteome</keyword>